<gene>
    <name evidence="2" type="ORF">Bca52824_089412</name>
</gene>
<evidence type="ECO:0000313" key="2">
    <source>
        <dbReference type="EMBL" id="KAG2249784.1"/>
    </source>
</evidence>
<feature type="compositionally biased region" description="Polar residues" evidence="1">
    <location>
        <begin position="27"/>
        <end position="36"/>
    </location>
</feature>
<sequence>MMPVNASSGSAPPVAKHLREKMKKGPNTDNDMQVGQTVSGSIDGGYILDVKVKDNDTKFKDVVFLKKK</sequence>
<organism evidence="2 3">
    <name type="scientific">Brassica carinata</name>
    <name type="common">Ethiopian mustard</name>
    <name type="synonym">Abyssinian cabbage</name>
    <dbReference type="NCBI Taxonomy" id="52824"/>
    <lineage>
        <taxon>Eukaryota</taxon>
        <taxon>Viridiplantae</taxon>
        <taxon>Streptophyta</taxon>
        <taxon>Embryophyta</taxon>
        <taxon>Tracheophyta</taxon>
        <taxon>Spermatophyta</taxon>
        <taxon>Magnoliopsida</taxon>
        <taxon>eudicotyledons</taxon>
        <taxon>Gunneridae</taxon>
        <taxon>Pentapetalae</taxon>
        <taxon>rosids</taxon>
        <taxon>malvids</taxon>
        <taxon>Brassicales</taxon>
        <taxon>Brassicaceae</taxon>
        <taxon>Brassiceae</taxon>
        <taxon>Brassica</taxon>
    </lineage>
</organism>
<feature type="region of interest" description="Disordered" evidence="1">
    <location>
        <begin position="1"/>
        <end position="36"/>
    </location>
</feature>
<name>A0A8X7PC43_BRACI</name>
<dbReference type="OrthoDB" id="1919336at2759"/>
<feature type="compositionally biased region" description="Polar residues" evidence="1">
    <location>
        <begin position="1"/>
        <end position="10"/>
    </location>
</feature>
<evidence type="ECO:0000256" key="1">
    <source>
        <dbReference type="SAM" id="MobiDB-lite"/>
    </source>
</evidence>
<dbReference type="Proteomes" id="UP000886595">
    <property type="component" value="Unassembled WGS sequence"/>
</dbReference>
<protein>
    <submittedName>
        <fullName evidence="2">Uncharacterized protein</fullName>
    </submittedName>
</protein>
<proteinExistence type="predicted"/>
<reference evidence="2 3" key="1">
    <citation type="submission" date="2020-02" db="EMBL/GenBank/DDBJ databases">
        <authorList>
            <person name="Ma Q."/>
            <person name="Huang Y."/>
            <person name="Song X."/>
            <person name="Pei D."/>
        </authorList>
    </citation>
    <scope>NUCLEOTIDE SEQUENCE [LARGE SCALE GENOMIC DNA]</scope>
    <source>
        <strain evidence="2">Sxm20200214</strain>
        <tissue evidence="2">Leaf</tissue>
    </source>
</reference>
<dbReference type="EMBL" id="JAAMPC010000017">
    <property type="protein sequence ID" value="KAG2249784.1"/>
    <property type="molecule type" value="Genomic_DNA"/>
</dbReference>
<accession>A0A8X7PC43</accession>
<keyword evidence="3" id="KW-1185">Reference proteome</keyword>
<dbReference type="AlphaFoldDB" id="A0A8X7PC43"/>
<comment type="caution">
    <text evidence="2">The sequence shown here is derived from an EMBL/GenBank/DDBJ whole genome shotgun (WGS) entry which is preliminary data.</text>
</comment>
<evidence type="ECO:0000313" key="3">
    <source>
        <dbReference type="Proteomes" id="UP000886595"/>
    </source>
</evidence>